<feature type="transmembrane region" description="Helical" evidence="1">
    <location>
        <begin position="139"/>
        <end position="162"/>
    </location>
</feature>
<keyword evidence="3" id="KW-1185">Reference proteome</keyword>
<evidence type="ECO:0000313" key="2">
    <source>
        <dbReference type="EMBL" id="KAF2825197.1"/>
    </source>
</evidence>
<dbReference type="AlphaFoldDB" id="A0A6A6ZXS0"/>
<evidence type="ECO:0000256" key="1">
    <source>
        <dbReference type="SAM" id="Phobius"/>
    </source>
</evidence>
<dbReference type="EMBL" id="MU006228">
    <property type="protein sequence ID" value="KAF2825197.1"/>
    <property type="molecule type" value="Genomic_DNA"/>
</dbReference>
<feature type="transmembrane region" description="Helical" evidence="1">
    <location>
        <begin position="239"/>
        <end position="264"/>
    </location>
</feature>
<dbReference type="Proteomes" id="UP000799424">
    <property type="component" value="Unassembled WGS sequence"/>
</dbReference>
<feature type="transmembrane region" description="Helical" evidence="1">
    <location>
        <begin position="190"/>
        <end position="211"/>
    </location>
</feature>
<protein>
    <recommendedName>
        <fullName evidence="4">Membrane fusion mating protein FIG1</fullName>
    </recommendedName>
</protein>
<keyword evidence="1" id="KW-0472">Membrane</keyword>
<dbReference type="GO" id="GO:0000747">
    <property type="term" value="P:conjugation with cellular fusion"/>
    <property type="evidence" value="ECO:0007669"/>
    <property type="project" value="TreeGrafter"/>
</dbReference>
<organism evidence="2 3">
    <name type="scientific">Ophiobolus disseminans</name>
    <dbReference type="NCBI Taxonomy" id="1469910"/>
    <lineage>
        <taxon>Eukaryota</taxon>
        <taxon>Fungi</taxon>
        <taxon>Dikarya</taxon>
        <taxon>Ascomycota</taxon>
        <taxon>Pezizomycotina</taxon>
        <taxon>Dothideomycetes</taxon>
        <taxon>Pleosporomycetidae</taxon>
        <taxon>Pleosporales</taxon>
        <taxon>Pleosporineae</taxon>
        <taxon>Phaeosphaeriaceae</taxon>
        <taxon>Ophiobolus</taxon>
    </lineage>
</organism>
<proteinExistence type="predicted"/>
<name>A0A6A6ZXS0_9PLEO</name>
<keyword evidence="1" id="KW-0812">Transmembrane</keyword>
<reference evidence="2" key="1">
    <citation type="journal article" date="2020" name="Stud. Mycol.">
        <title>101 Dothideomycetes genomes: a test case for predicting lifestyles and emergence of pathogens.</title>
        <authorList>
            <person name="Haridas S."/>
            <person name="Albert R."/>
            <person name="Binder M."/>
            <person name="Bloem J."/>
            <person name="Labutti K."/>
            <person name="Salamov A."/>
            <person name="Andreopoulos B."/>
            <person name="Baker S."/>
            <person name="Barry K."/>
            <person name="Bills G."/>
            <person name="Bluhm B."/>
            <person name="Cannon C."/>
            <person name="Castanera R."/>
            <person name="Culley D."/>
            <person name="Daum C."/>
            <person name="Ezra D."/>
            <person name="Gonzalez J."/>
            <person name="Henrissat B."/>
            <person name="Kuo A."/>
            <person name="Liang C."/>
            <person name="Lipzen A."/>
            <person name="Lutzoni F."/>
            <person name="Magnuson J."/>
            <person name="Mondo S."/>
            <person name="Nolan M."/>
            <person name="Ohm R."/>
            <person name="Pangilinan J."/>
            <person name="Park H.-J."/>
            <person name="Ramirez L."/>
            <person name="Alfaro M."/>
            <person name="Sun H."/>
            <person name="Tritt A."/>
            <person name="Yoshinaga Y."/>
            <person name="Zwiers L.-H."/>
            <person name="Turgeon B."/>
            <person name="Goodwin S."/>
            <person name="Spatafora J."/>
            <person name="Crous P."/>
            <person name="Grigoriev I."/>
        </authorList>
    </citation>
    <scope>NUCLEOTIDE SEQUENCE</scope>
    <source>
        <strain evidence="2">CBS 113818</strain>
    </source>
</reference>
<dbReference type="Pfam" id="PF12351">
    <property type="entry name" value="Fig1"/>
    <property type="match status" value="1"/>
</dbReference>
<dbReference type="InterPro" id="IPR033481">
    <property type="entry name" value="Dni1/Fig1"/>
</dbReference>
<evidence type="ECO:0000313" key="3">
    <source>
        <dbReference type="Proteomes" id="UP000799424"/>
    </source>
</evidence>
<dbReference type="PANTHER" id="PTHR28092:SF1">
    <property type="entry name" value="FACTOR-INDUCED GENE 1 PROTEIN"/>
    <property type="match status" value="1"/>
</dbReference>
<keyword evidence="1" id="KW-1133">Transmembrane helix</keyword>
<gene>
    <name evidence="2" type="ORF">CC86DRAFT_446614</name>
</gene>
<sequence length="271" mass="28844">MGSKAFLGVCKESRARLFPFLASHPLCISGHVAVIILISVTLAGCSSYSAMTNVYLFGLAYASASDSAKSAGNVLWKTLEDLKGSSQLEVRAGYFGMCVRHRGIIWLCSSDAAGLAQQIEPHNDPLGQIGVAAKFREHVVFAGVMITAVVLAVMSMTLLLTFPGWIKELDSRNGELVDVRPFPSERVSRATLLGAFVAAVLLLIAGLWQHIGSVGAAAMAETATYGNVRTDIGVGAMTMAWLAFTLEATVTMGLLMTILSVVLLDRFTVND</sequence>
<dbReference type="GO" id="GO:0043332">
    <property type="term" value="C:mating projection tip"/>
    <property type="evidence" value="ECO:0007669"/>
    <property type="project" value="TreeGrafter"/>
</dbReference>
<dbReference type="GO" id="GO:0016020">
    <property type="term" value="C:membrane"/>
    <property type="evidence" value="ECO:0007669"/>
    <property type="project" value="InterPro"/>
</dbReference>
<feature type="transmembrane region" description="Helical" evidence="1">
    <location>
        <begin position="21"/>
        <end position="43"/>
    </location>
</feature>
<evidence type="ECO:0008006" key="4">
    <source>
        <dbReference type="Google" id="ProtNLM"/>
    </source>
</evidence>
<dbReference type="OrthoDB" id="3550957at2759"/>
<accession>A0A6A6ZXS0</accession>
<dbReference type="PANTHER" id="PTHR28092">
    <property type="entry name" value="FACTOR-INDUCED GENE 1 PROTEIN"/>
    <property type="match status" value="1"/>
</dbReference>